<dbReference type="Proteomes" id="UP000034727">
    <property type="component" value="Unassembled WGS sequence"/>
</dbReference>
<protein>
    <recommendedName>
        <fullName evidence="1">Transcriptional repressor PaaX-like central Cas2-like domain-containing protein</fullName>
    </recommendedName>
</protein>
<sequence length="196" mass="23124">MKKQNNPKVIPIILDILQESSYMTGELFSAFMCGYGESYRRINKILYDRQSGKSTKESWGDKFIDEQRFYDAVNYLKRNGFIEKKKGKKDKKISFWAITKKGKEKFARENYKNGNYVSEDDSVLRIIIFDIPEKERRKRDWLRESIREIGFSLLQGSVWIGKKKIPEEFMNNINEAGIFKHVHIFSIDNEGTILVD</sequence>
<evidence type="ECO:0000313" key="2">
    <source>
        <dbReference type="EMBL" id="KKU15373.1"/>
    </source>
</evidence>
<feature type="domain" description="Transcriptional repressor PaaX-like central Cas2-like" evidence="1">
    <location>
        <begin position="125"/>
        <end position="191"/>
    </location>
</feature>
<dbReference type="AlphaFoldDB" id="A0A0G1QC99"/>
<comment type="caution">
    <text evidence="2">The sequence shown here is derived from an EMBL/GenBank/DDBJ whole genome shotgun (WGS) entry which is preliminary data.</text>
</comment>
<dbReference type="Gene3D" id="3.30.70.2650">
    <property type="match status" value="1"/>
</dbReference>
<accession>A0A0G1QC99</accession>
<evidence type="ECO:0000313" key="3">
    <source>
        <dbReference type="Proteomes" id="UP000034727"/>
    </source>
</evidence>
<gene>
    <name evidence="2" type="ORF">UX22_C0009G0005</name>
</gene>
<reference evidence="2 3" key="1">
    <citation type="journal article" date="2015" name="Nature">
        <title>rRNA introns, odd ribosomes, and small enigmatic genomes across a large radiation of phyla.</title>
        <authorList>
            <person name="Brown C.T."/>
            <person name="Hug L.A."/>
            <person name="Thomas B.C."/>
            <person name="Sharon I."/>
            <person name="Castelle C.J."/>
            <person name="Singh A."/>
            <person name="Wilkins M.J."/>
            <person name="Williams K.H."/>
            <person name="Banfield J.F."/>
        </authorList>
    </citation>
    <scope>NUCLEOTIDE SEQUENCE [LARGE SCALE GENOMIC DNA]</scope>
</reference>
<evidence type="ECO:0000259" key="1">
    <source>
        <dbReference type="Pfam" id="PF20803"/>
    </source>
</evidence>
<proteinExistence type="predicted"/>
<dbReference type="SUPFAM" id="SSF46785">
    <property type="entry name" value="Winged helix' DNA-binding domain"/>
    <property type="match status" value="1"/>
</dbReference>
<dbReference type="Pfam" id="PF20803">
    <property type="entry name" value="PaaX_M"/>
    <property type="match status" value="1"/>
</dbReference>
<name>A0A0G1QC99_9BACT</name>
<organism evidence="2 3">
    <name type="scientific">Candidatus Jorgensenbacteria bacterium GW2011_GWA2_45_9</name>
    <dbReference type="NCBI Taxonomy" id="1618663"/>
    <lineage>
        <taxon>Bacteria</taxon>
        <taxon>Candidatus Joergenseniibacteriota</taxon>
    </lineage>
</organism>
<dbReference type="InterPro" id="IPR048846">
    <property type="entry name" value="PaaX-like_central"/>
</dbReference>
<dbReference type="EMBL" id="LCLJ01000009">
    <property type="protein sequence ID" value="KKU15373.1"/>
    <property type="molecule type" value="Genomic_DNA"/>
</dbReference>
<dbReference type="InterPro" id="IPR036390">
    <property type="entry name" value="WH_DNA-bd_sf"/>
</dbReference>